<dbReference type="AlphaFoldDB" id="A0A6J0B4U1"/>
<accession>A0A6J0B4U1</accession>
<reference evidence="3" key="1">
    <citation type="submission" date="2025-08" db="UniProtKB">
        <authorList>
            <consortium name="RefSeq"/>
        </authorList>
    </citation>
    <scope>IDENTIFICATION</scope>
    <source>
        <tissue evidence="3">Thorax and Abdomen</tissue>
    </source>
</reference>
<dbReference type="Proteomes" id="UP000829291">
    <property type="component" value="Chromosome 2"/>
</dbReference>
<name>A0A6J0B4U1_NEOLC</name>
<organism evidence="3">
    <name type="scientific">Neodiprion lecontei</name>
    <name type="common">Redheaded pine sawfly</name>
    <dbReference type="NCBI Taxonomy" id="441921"/>
    <lineage>
        <taxon>Eukaryota</taxon>
        <taxon>Metazoa</taxon>
        <taxon>Ecdysozoa</taxon>
        <taxon>Arthropoda</taxon>
        <taxon>Hexapoda</taxon>
        <taxon>Insecta</taxon>
        <taxon>Pterygota</taxon>
        <taxon>Neoptera</taxon>
        <taxon>Endopterygota</taxon>
        <taxon>Hymenoptera</taxon>
        <taxon>Tenthredinoidea</taxon>
        <taxon>Diprionidae</taxon>
        <taxon>Diprioninae</taxon>
        <taxon>Neodiprion</taxon>
    </lineage>
</organism>
<sequence length="148" mass="16420">MFVANYFFAISGLLGVVCIAGIAESVTSKCSGRPHYNVSLTAYYPDFNSGFESDYLDARGKKLRPLQNFLDGRCDYVTVGMDEDLNLAYGSSICVPEMNEHFGINIPFQVRDYGANLKGTGFSRMDICVRSEEDSYDKTVNGIVTIYV</sequence>
<dbReference type="KEGG" id="nlo:107216490"/>
<keyword evidence="1" id="KW-0812">Transmembrane</keyword>
<protein>
    <submittedName>
        <fullName evidence="3">Uncharacterized protein LOC107216490</fullName>
    </submittedName>
</protein>
<dbReference type="InParanoid" id="A0A6J0B4U1"/>
<evidence type="ECO:0000313" key="3">
    <source>
        <dbReference type="RefSeq" id="XP_015509172.1"/>
    </source>
</evidence>
<gene>
    <name evidence="3" type="primary">LOC107216490</name>
</gene>
<proteinExistence type="predicted"/>
<dbReference type="GeneID" id="107216490"/>
<feature type="transmembrane region" description="Helical" evidence="1">
    <location>
        <begin position="6"/>
        <end position="23"/>
    </location>
</feature>
<keyword evidence="2" id="KW-1185">Reference proteome</keyword>
<dbReference type="OrthoDB" id="7752123at2759"/>
<keyword evidence="1" id="KW-0472">Membrane</keyword>
<evidence type="ECO:0000313" key="2">
    <source>
        <dbReference type="Proteomes" id="UP000829291"/>
    </source>
</evidence>
<dbReference type="RefSeq" id="XP_015509172.1">
    <property type="nucleotide sequence ID" value="XM_015653686.2"/>
</dbReference>
<keyword evidence="1" id="KW-1133">Transmembrane helix</keyword>
<evidence type="ECO:0000256" key="1">
    <source>
        <dbReference type="SAM" id="Phobius"/>
    </source>
</evidence>